<protein>
    <recommendedName>
        <fullName evidence="2">Transposable element P transposase-like RNase H domain-containing protein</fullName>
    </recommendedName>
</protein>
<dbReference type="InterPro" id="IPR048365">
    <property type="entry name" value="TNP-like_RNaseH_N"/>
</dbReference>
<dbReference type="HOGENOM" id="CLU_1248106_0_0_1"/>
<feature type="non-terminal residue" evidence="3">
    <location>
        <position position="222"/>
    </location>
</feature>
<name>E9JBB5_SOLIN</name>
<organism>
    <name type="scientific">Solenopsis invicta</name>
    <name type="common">Red imported fire ant</name>
    <name type="synonym">Solenopsis wagneri</name>
    <dbReference type="NCBI Taxonomy" id="13686"/>
    <lineage>
        <taxon>Eukaryota</taxon>
        <taxon>Metazoa</taxon>
        <taxon>Ecdysozoa</taxon>
        <taxon>Arthropoda</taxon>
        <taxon>Hexapoda</taxon>
        <taxon>Insecta</taxon>
        <taxon>Pterygota</taxon>
        <taxon>Neoptera</taxon>
        <taxon>Endopterygota</taxon>
        <taxon>Hymenoptera</taxon>
        <taxon>Apocrita</taxon>
        <taxon>Aculeata</taxon>
        <taxon>Formicoidea</taxon>
        <taxon>Formicidae</taxon>
        <taxon>Myrmicinae</taxon>
        <taxon>Solenopsis</taxon>
    </lineage>
</organism>
<feature type="domain" description="Transposable element P transposase-like RNase H" evidence="2">
    <location>
        <begin position="127"/>
        <end position="217"/>
    </location>
</feature>
<evidence type="ECO:0000256" key="1">
    <source>
        <dbReference type="SAM" id="Coils"/>
    </source>
</evidence>
<sequence length="222" mass="25916">SLYTDNSESYKKQFEKLQKHYIKLDKIHRKTKMKLKNAQNTIKRLTKKVSMNQSDISKACNKILNIDQLKLLMREYKKIPIWSNKSIEKALRFQFTCGRSGYEELLRHMPLPSLRTLRRRLQNVKFNSGILDEMFEFLKLKVACFKNNLDKHCMLVMDEMSITPSKIFDPSTNTFMGYATLGNHKDEKNIATHALVFMLAGIASRWKQIVGYYFTGTTVDGS</sequence>
<evidence type="ECO:0000259" key="2">
    <source>
        <dbReference type="Pfam" id="PF21787"/>
    </source>
</evidence>
<dbReference type="OMA" id="KNIATHA"/>
<gene>
    <name evidence="3" type="ORF">SINV_10825</name>
</gene>
<reference evidence="3" key="1">
    <citation type="journal article" date="2011" name="Proc. Natl. Acad. Sci. U.S.A.">
        <title>The genome of the fire ant Solenopsis invicta.</title>
        <authorList>
            <person name="Wurm Y."/>
            <person name="Wang J."/>
            <person name="Riba-Grognuz O."/>
            <person name="Corona M."/>
            <person name="Nygaard S."/>
            <person name="Hunt B.G."/>
            <person name="Ingram K.K."/>
            <person name="Falquet L."/>
            <person name="Nipitwattanaphon M."/>
            <person name="Gotzek D."/>
            <person name="Dijkstra M.B."/>
            <person name="Oettler J."/>
            <person name="Comtesse F."/>
            <person name="Shih C.J."/>
            <person name="Wu W.J."/>
            <person name="Yang C.C."/>
            <person name="Thomas J."/>
            <person name="Beaudoing E."/>
            <person name="Pradervand S."/>
            <person name="Flegel V."/>
            <person name="Cook E.D."/>
            <person name="Fabbretti R."/>
            <person name="Stockinger H."/>
            <person name="Long L."/>
            <person name="Farmerie W.G."/>
            <person name="Oakey J."/>
            <person name="Boomsma J.J."/>
            <person name="Pamilo P."/>
            <person name="Yi S.V."/>
            <person name="Heinze J."/>
            <person name="Goodisman M.A."/>
            <person name="Farinelli L."/>
            <person name="Harshman K."/>
            <person name="Hulo N."/>
            <person name="Cerutti L."/>
            <person name="Xenarios I."/>
            <person name="Shoemaker D."/>
            <person name="Keller L."/>
        </authorList>
    </citation>
    <scope>NUCLEOTIDE SEQUENCE [LARGE SCALE GENOMIC DNA]</scope>
</reference>
<evidence type="ECO:0000313" key="3">
    <source>
        <dbReference type="EMBL" id="EFZ09888.1"/>
    </source>
</evidence>
<dbReference type="AlphaFoldDB" id="E9JBB5"/>
<dbReference type="EMBL" id="GL770944">
    <property type="protein sequence ID" value="EFZ09888.1"/>
    <property type="molecule type" value="Genomic_DNA"/>
</dbReference>
<feature type="coiled-coil region" evidence="1">
    <location>
        <begin position="28"/>
        <end position="55"/>
    </location>
</feature>
<feature type="non-terminal residue" evidence="3">
    <location>
        <position position="1"/>
    </location>
</feature>
<keyword evidence="1" id="KW-0175">Coiled coil</keyword>
<accession>E9JBB5</accession>
<dbReference type="Pfam" id="PF21787">
    <property type="entry name" value="TNP-like_RNaseH_N"/>
    <property type="match status" value="1"/>
</dbReference>
<proteinExistence type="predicted"/>